<feature type="repeat" description="TPR" evidence="1">
    <location>
        <begin position="123"/>
        <end position="156"/>
    </location>
</feature>
<dbReference type="PANTHER" id="PTHR44809">
    <property type="match status" value="1"/>
</dbReference>
<proteinExistence type="predicted"/>
<dbReference type="RefSeq" id="WP_216125950.1">
    <property type="nucleotide sequence ID" value="NZ_CP064782.1"/>
</dbReference>
<feature type="repeat" description="TPR" evidence="1">
    <location>
        <begin position="89"/>
        <end position="122"/>
    </location>
</feature>
<keyword evidence="3" id="KW-1185">Reference proteome</keyword>
<keyword evidence="1" id="KW-0802">TPR repeat</keyword>
<dbReference type="InterPro" id="IPR019734">
    <property type="entry name" value="TPR_rpt"/>
</dbReference>
<evidence type="ECO:0000256" key="1">
    <source>
        <dbReference type="PROSITE-ProRule" id="PRU00339"/>
    </source>
</evidence>
<dbReference type="AlphaFoldDB" id="A0A975SNP9"/>
<dbReference type="Pfam" id="PF13432">
    <property type="entry name" value="TPR_16"/>
    <property type="match status" value="2"/>
</dbReference>
<accession>A0A975SNP9</accession>
<feature type="repeat" description="TPR" evidence="1">
    <location>
        <begin position="55"/>
        <end position="88"/>
    </location>
</feature>
<gene>
    <name evidence="2" type="ORF">Azoinq_03585</name>
</gene>
<sequence>MDGETLGSQTGTDMETAAVPGAEAFHRGCALLAEGNPAEAADHFLGALQANPGLGEAWANLGIVLGEVGRHRAAEISFRNALTLLPGIAAIHNSFGRLLADLERFPEAEAEYRQALALDPSLGPAHSNLGVLLACLNRDQAAETCFRQALALNPDHAQARFNYSYLLLRQGRWAEAWPLLEARLAPENRLGIHVPDLPFPQWRGEPLAGRSLVVWFEQGLGDEIQFCRYVPLLKARGVSRLTLVCRAPLLPLFQTLSGPDQVVAWSPDLALAPHDFCVLPLSLPALFHTTLADLPATVPYLSVSPERREYWRCRLPADGFRLGLVWRGNSRFENDRHRSLPDLHGLAPLWSLPGLRLICLVPPGPGVTLPTDLPLLDVGPELRDFADTAAVLEQLDLLISVDTAAVHLAGALGLPAWLLLSRFKPDWRWLQGREDSPWYPSLRLFRQETTDDWASVVAAVKGALAARLALGSSEHGQDQA</sequence>
<dbReference type="PROSITE" id="PS50005">
    <property type="entry name" value="TPR"/>
    <property type="match status" value="3"/>
</dbReference>
<evidence type="ECO:0000313" key="2">
    <source>
        <dbReference type="EMBL" id="QWT49705.1"/>
    </source>
</evidence>
<dbReference type="SMART" id="SM00028">
    <property type="entry name" value="TPR"/>
    <property type="match status" value="4"/>
</dbReference>
<dbReference type="KEGG" id="aiq:Azoinq_03585"/>
<reference evidence="2" key="1">
    <citation type="submission" date="2020-11" db="EMBL/GenBank/DDBJ databases">
        <title>Azospira inquinata sp. nov.</title>
        <authorList>
            <person name="Moe W.M."/>
            <person name="Mikes M.C."/>
        </authorList>
    </citation>
    <scope>NUCLEOTIDE SEQUENCE</scope>
    <source>
        <strain evidence="2">Azo-3</strain>
    </source>
</reference>
<dbReference type="InterPro" id="IPR052943">
    <property type="entry name" value="TMTC_O-mannosyl-trnsfr"/>
</dbReference>
<organism evidence="2 3">
    <name type="scientific">Azospira inquinata</name>
    <dbReference type="NCBI Taxonomy" id="2785627"/>
    <lineage>
        <taxon>Bacteria</taxon>
        <taxon>Pseudomonadati</taxon>
        <taxon>Pseudomonadota</taxon>
        <taxon>Betaproteobacteria</taxon>
        <taxon>Rhodocyclales</taxon>
        <taxon>Rhodocyclaceae</taxon>
        <taxon>Azospira</taxon>
    </lineage>
</organism>
<evidence type="ECO:0000313" key="3">
    <source>
        <dbReference type="Proteomes" id="UP000683428"/>
    </source>
</evidence>
<protein>
    <submittedName>
        <fullName evidence="2">Tetratricopeptide repeat protein</fullName>
    </submittedName>
</protein>
<dbReference type="Proteomes" id="UP000683428">
    <property type="component" value="Chromosome"/>
</dbReference>
<name>A0A975SNP9_9RHOO</name>
<dbReference type="PANTHER" id="PTHR44809:SF1">
    <property type="entry name" value="PROTEIN O-MANNOSYL-TRANSFERASE TMTC1"/>
    <property type="match status" value="1"/>
</dbReference>
<dbReference type="EMBL" id="CP064782">
    <property type="protein sequence ID" value="QWT49705.1"/>
    <property type="molecule type" value="Genomic_DNA"/>
</dbReference>